<evidence type="ECO:0000313" key="6">
    <source>
        <dbReference type="EMBL" id="MFC4655363.1"/>
    </source>
</evidence>
<evidence type="ECO:0000256" key="2">
    <source>
        <dbReference type="ARBA" id="ARBA00023015"/>
    </source>
</evidence>
<proteinExistence type="inferred from homology"/>
<name>A0ABV9JM59_9GAMM</name>
<comment type="caution">
    <text evidence="6">The sequence shown here is derived from an EMBL/GenBank/DDBJ whole genome shotgun (WGS) entry which is preliminary data.</text>
</comment>
<dbReference type="Pfam" id="PF03466">
    <property type="entry name" value="LysR_substrate"/>
    <property type="match status" value="1"/>
</dbReference>
<dbReference type="PROSITE" id="PS50931">
    <property type="entry name" value="HTH_LYSR"/>
    <property type="match status" value="1"/>
</dbReference>
<dbReference type="InterPro" id="IPR005119">
    <property type="entry name" value="LysR_subst-bd"/>
</dbReference>
<feature type="domain" description="HTH lysR-type" evidence="5">
    <location>
        <begin position="1"/>
        <end position="58"/>
    </location>
</feature>
<accession>A0ABV9JM59</accession>
<dbReference type="InterPro" id="IPR036390">
    <property type="entry name" value="WH_DNA-bd_sf"/>
</dbReference>
<dbReference type="RefSeq" id="WP_377333864.1">
    <property type="nucleotide sequence ID" value="NZ_JBHSGB010000010.1"/>
</dbReference>
<keyword evidence="2" id="KW-0805">Transcription regulation</keyword>
<dbReference type="Gene3D" id="1.10.10.10">
    <property type="entry name" value="Winged helix-like DNA-binding domain superfamily/Winged helix DNA-binding domain"/>
    <property type="match status" value="1"/>
</dbReference>
<dbReference type="InterPro" id="IPR050950">
    <property type="entry name" value="HTH-type_LysR_regulators"/>
</dbReference>
<evidence type="ECO:0000256" key="1">
    <source>
        <dbReference type="ARBA" id="ARBA00009437"/>
    </source>
</evidence>
<evidence type="ECO:0000259" key="5">
    <source>
        <dbReference type="PROSITE" id="PS50931"/>
    </source>
</evidence>
<dbReference type="PANTHER" id="PTHR30419">
    <property type="entry name" value="HTH-TYPE TRANSCRIPTIONAL REGULATOR YBHD"/>
    <property type="match status" value="1"/>
</dbReference>
<dbReference type="InterPro" id="IPR000847">
    <property type="entry name" value="LysR_HTH_N"/>
</dbReference>
<dbReference type="SUPFAM" id="SSF46785">
    <property type="entry name" value="Winged helix' DNA-binding domain"/>
    <property type="match status" value="1"/>
</dbReference>
<dbReference type="Pfam" id="PF00126">
    <property type="entry name" value="HTH_1"/>
    <property type="match status" value="1"/>
</dbReference>
<dbReference type="Gene3D" id="3.40.190.290">
    <property type="match status" value="1"/>
</dbReference>
<gene>
    <name evidence="6" type="ORF">ACFO3I_10105</name>
</gene>
<evidence type="ECO:0000313" key="7">
    <source>
        <dbReference type="Proteomes" id="UP001595962"/>
    </source>
</evidence>
<sequence>MNLRRLEHLVALAEERHFGRAAERVHLSQPAFSRSIQALEQETNLRLFEREAAEVRPTPAGEFLLERAYQILLVSRGLQNDLQLYGRSQLGSLAFGIGPFPAAMVMHQVVPKLRQQLPALALRIEIYNWNILLDRLRQEDIEFFIADSRSFIAEQDVLIQPLAIVPGGFFVRPDHPLAGQNIRMQQLLPFGVATTRLPAETRALVASAFGLASGDPLPVVLECDDIALLRTVAMQSDTILGVIHGSVAAALAEGELVELQVSDQPELLSSFGVIRMKHRSQSPSALRVIAEVEAVLRQMGADLADTGSKPG</sequence>
<reference evidence="7" key="1">
    <citation type="journal article" date="2019" name="Int. J. Syst. Evol. Microbiol.">
        <title>The Global Catalogue of Microorganisms (GCM) 10K type strain sequencing project: providing services to taxonomists for standard genome sequencing and annotation.</title>
        <authorList>
            <consortium name="The Broad Institute Genomics Platform"/>
            <consortium name="The Broad Institute Genome Sequencing Center for Infectious Disease"/>
            <person name="Wu L."/>
            <person name="Ma J."/>
        </authorList>
    </citation>
    <scope>NUCLEOTIDE SEQUENCE [LARGE SCALE GENOMIC DNA]</scope>
    <source>
        <strain evidence="7">DT28</strain>
    </source>
</reference>
<protein>
    <submittedName>
        <fullName evidence="6">LysR family transcriptional regulator</fullName>
    </submittedName>
</protein>
<dbReference type="EMBL" id="JBHSGB010000010">
    <property type="protein sequence ID" value="MFC4655363.1"/>
    <property type="molecule type" value="Genomic_DNA"/>
</dbReference>
<dbReference type="SUPFAM" id="SSF53850">
    <property type="entry name" value="Periplasmic binding protein-like II"/>
    <property type="match status" value="1"/>
</dbReference>
<keyword evidence="3" id="KW-0238">DNA-binding</keyword>
<dbReference type="Proteomes" id="UP001595962">
    <property type="component" value="Unassembled WGS sequence"/>
</dbReference>
<evidence type="ECO:0000256" key="4">
    <source>
        <dbReference type="ARBA" id="ARBA00023163"/>
    </source>
</evidence>
<dbReference type="PANTHER" id="PTHR30419:SF30">
    <property type="entry name" value="LYSR FAMILY TRANSCRIPTIONAL REGULATOR"/>
    <property type="match status" value="1"/>
</dbReference>
<organism evidence="6 7">
    <name type="scientific">Rheinheimera marina</name>
    <dbReference type="NCBI Taxonomy" id="1774958"/>
    <lineage>
        <taxon>Bacteria</taxon>
        <taxon>Pseudomonadati</taxon>
        <taxon>Pseudomonadota</taxon>
        <taxon>Gammaproteobacteria</taxon>
        <taxon>Chromatiales</taxon>
        <taxon>Chromatiaceae</taxon>
        <taxon>Rheinheimera</taxon>
    </lineage>
</organism>
<evidence type="ECO:0000256" key="3">
    <source>
        <dbReference type="ARBA" id="ARBA00023125"/>
    </source>
</evidence>
<dbReference type="PRINTS" id="PR00039">
    <property type="entry name" value="HTHLYSR"/>
</dbReference>
<dbReference type="InterPro" id="IPR036388">
    <property type="entry name" value="WH-like_DNA-bd_sf"/>
</dbReference>
<comment type="similarity">
    <text evidence="1">Belongs to the LysR transcriptional regulatory family.</text>
</comment>
<keyword evidence="7" id="KW-1185">Reference proteome</keyword>
<keyword evidence="4" id="KW-0804">Transcription</keyword>